<evidence type="ECO:0000313" key="5">
    <source>
        <dbReference type="Proteomes" id="UP001590951"/>
    </source>
</evidence>
<dbReference type="PANTHER" id="PTHR24320:SF236">
    <property type="entry name" value="SHORT-CHAIN DEHYDROGENASE-RELATED"/>
    <property type="match status" value="1"/>
</dbReference>
<evidence type="ECO:0000256" key="2">
    <source>
        <dbReference type="ARBA" id="ARBA00022857"/>
    </source>
</evidence>
<dbReference type="InterPro" id="IPR002347">
    <property type="entry name" value="SDR_fam"/>
</dbReference>
<evidence type="ECO:0000256" key="1">
    <source>
        <dbReference type="ARBA" id="ARBA00006484"/>
    </source>
</evidence>
<dbReference type="Gene3D" id="3.40.50.720">
    <property type="entry name" value="NAD(P)-binding Rossmann-like Domain"/>
    <property type="match status" value="1"/>
</dbReference>
<sequence>MSRRMGIIDDRVKNMIIAILLSLLPHFPTTLSHSQYGHHDTGAAFPPKPPRLPWSSFLTQIYPPKPAFTEKNVPDLSGKIYIVTGSNTGVGKAAAQVLYSNNAKIYMAARSEDKAKRAIADIQKAWPQSKGSLPRTSPTCP</sequence>
<dbReference type="Proteomes" id="UP001590951">
    <property type="component" value="Unassembled WGS sequence"/>
</dbReference>
<dbReference type="Pfam" id="PF00106">
    <property type="entry name" value="adh_short"/>
    <property type="match status" value="1"/>
</dbReference>
<proteinExistence type="inferred from homology"/>
<dbReference type="SUPFAM" id="SSF51735">
    <property type="entry name" value="NAD(P)-binding Rossmann-fold domains"/>
    <property type="match status" value="1"/>
</dbReference>
<organism evidence="4 5">
    <name type="scientific">Lepraria finkii</name>
    <dbReference type="NCBI Taxonomy" id="1340010"/>
    <lineage>
        <taxon>Eukaryota</taxon>
        <taxon>Fungi</taxon>
        <taxon>Dikarya</taxon>
        <taxon>Ascomycota</taxon>
        <taxon>Pezizomycotina</taxon>
        <taxon>Lecanoromycetes</taxon>
        <taxon>OSLEUM clade</taxon>
        <taxon>Lecanoromycetidae</taxon>
        <taxon>Lecanorales</taxon>
        <taxon>Lecanorineae</taxon>
        <taxon>Stereocaulaceae</taxon>
        <taxon>Lepraria</taxon>
    </lineage>
</organism>
<keyword evidence="2" id="KW-0521">NADP</keyword>
<reference evidence="4 5" key="1">
    <citation type="submission" date="2024-09" db="EMBL/GenBank/DDBJ databases">
        <title>Rethinking Asexuality: The Enigmatic Case of Functional Sexual Genes in Lepraria (Stereocaulaceae).</title>
        <authorList>
            <person name="Doellman M."/>
            <person name="Sun Y."/>
            <person name="Barcenas-Pena A."/>
            <person name="Lumbsch H.T."/>
            <person name="Grewe F."/>
        </authorList>
    </citation>
    <scope>NUCLEOTIDE SEQUENCE [LARGE SCALE GENOMIC DNA]</scope>
    <source>
        <strain evidence="4 5">Grewe 0041</strain>
    </source>
</reference>
<dbReference type="PANTHER" id="PTHR24320">
    <property type="entry name" value="RETINOL DEHYDROGENASE"/>
    <property type="match status" value="1"/>
</dbReference>
<gene>
    <name evidence="4" type="ORF">ABVK25_006821</name>
</gene>
<name>A0ABR4B762_9LECA</name>
<keyword evidence="5" id="KW-1185">Reference proteome</keyword>
<accession>A0ABR4B762</accession>
<comment type="similarity">
    <text evidence="1">Belongs to the short-chain dehydrogenases/reductases (SDR) family.</text>
</comment>
<protein>
    <submittedName>
        <fullName evidence="4">Uncharacterized protein</fullName>
    </submittedName>
</protein>
<keyword evidence="3" id="KW-0560">Oxidoreductase</keyword>
<dbReference type="EMBL" id="JBHFEH010000024">
    <property type="protein sequence ID" value="KAL2052881.1"/>
    <property type="molecule type" value="Genomic_DNA"/>
</dbReference>
<comment type="caution">
    <text evidence="4">The sequence shown here is derived from an EMBL/GenBank/DDBJ whole genome shotgun (WGS) entry which is preliminary data.</text>
</comment>
<evidence type="ECO:0000313" key="4">
    <source>
        <dbReference type="EMBL" id="KAL2052881.1"/>
    </source>
</evidence>
<evidence type="ECO:0000256" key="3">
    <source>
        <dbReference type="ARBA" id="ARBA00023002"/>
    </source>
</evidence>
<dbReference type="InterPro" id="IPR036291">
    <property type="entry name" value="NAD(P)-bd_dom_sf"/>
</dbReference>